<evidence type="ECO:0000256" key="2">
    <source>
        <dbReference type="ARBA" id="ARBA00001936"/>
    </source>
</evidence>
<evidence type="ECO:0000313" key="12">
    <source>
        <dbReference type="Proteomes" id="UP001628179"/>
    </source>
</evidence>
<comment type="function">
    <text evidence="4">Catalyzes the dephosphorylation of the nucleoside 5'-monophosphates deoxyadenosine monophosphate (dAMP), deoxycytidine monophosphate (dCMP), deoxyguanosine monophosphate (dGMP) and deoxythymidine monophosphate (dTMP).</text>
</comment>
<evidence type="ECO:0000256" key="5">
    <source>
        <dbReference type="ARBA" id="ARBA00009999"/>
    </source>
</evidence>
<dbReference type="SMART" id="SM00471">
    <property type="entry name" value="HDc"/>
    <property type="match status" value="1"/>
</dbReference>
<name>A0ABQ0GNZ7_9PEZI</name>
<evidence type="ECO:0000256" key="8">
    <source>
        <dbReference type="ARBA" id="ARBA00022723"/>
    </source>
</evidence>
<evidence type="ECO:0000256" key="1">
    <source>
        <dbReference type="ARBA" id="ARBA00001638"/>
    </source>
</evidence>
<evidence type="ECO:0000256" key="4">
    <source>
        <dbReference type="ARBA" id="ARBA00004074"/>
    </source>
</evidence>
<comment type="cofactor">
    <cofactor evidence="2">
        <name>Mn(2+)</name>
        <dbReference type="ChEBI" id="CHEBI:29035"/>
    </cofactor>
</comment>
<comment type="similarity">
    <text evidence="5">Belongs to the HDDC2 family.</text>
</comment>
<evidence type="ECO:0000256" key="9">
    <source>
        <dbReference type="ARBA" id="ARBA00022801"/>
    </source>
</evidence>
<dbReference type="EC" id="3.1.3.89" evidence="7"/>
<dbReference type="Proteomes" id="UP001628179">
    <property type="component" value="Unassembled WGS sequence"/>
</dbReference>
<dbReference type="InterPro" id="IPR039356">
    <property type="entry name" value="YfbR/HDDC2"/>
</dbReference>
<dbReference type="InterPro" id="IPR003607">
    <property type="entry name" value="HD/PDEase_dom"/>
</dbReference>
<evidence type="ECO:0000256" key="6">
    <source>
        <dbReference type="ARBA" id="ARBA00011738"/>
    </source>
</evidence>
<reference evidence="11 12" key="1">
    <citation type="submission" date="2024-09" db="EMBL/GenBank/DDBJ databases">
        <title>Itraconazole resistance in Madurella fahalii resulting from another homologue of gene encoding cytochrome P450 14-alpha sterol demethylase (CYP51).</title>
        <authorList>
            <person name="Yoshioka I."/>
            <person name="Fahal A.H."/>
            <person name="Kaneko S."/>
            <person name="Yaguchi T."/>
        </authorList>
    </citation>
    <scope>NUCLEOTIDE SEQUENCE [LARGE SCALE GENOMIC DNA]</scope>
    <source>
        <strain evidence="11 12">IFM 68171</strain>
    </source>
</reference>
<accession>A0ABQ0GNZ7</accession>
<dbReference type="GeneID" id="98180417"/>
<dbReference type="Gene3D" id="1.10.3210.10">
    <property type="entry name" value="Hypothetical protein af1432"/>
    <property type="match status" value="1"/>
</dbReference>
<dbReference type="Pfam" id="PF13023">
    <property type="entry name" value="HD_3"/>
    <property type="match status" value="1"/>
</dbReference>
<dbReference type="PANTHER" id="PTHR11845">
    <property type="entry name" value="5'-DEOXYNUCLEOTIDASE HDDC2"/>
    <property type="match status" value="1"/>
</dbReference>
<comment type="caution">
    <text evidence="11">The sequence shown here is derived from an EMBL/GenBank/DDBJ whole genome shotgun (WGS) entry which is preliminary data.</text>
</comment>
<comment type="cofactor">
    <cofactor evidence="3">
        <name>Co(2+)</name>
        <dbReference type="ChEBI" id="CHEBI:48828"/>
    </cofactor>
</comment>
<evidence type="ECO:0000259" key="10">
    <source>
        <dbReference type="SMART" id="SM00471"/>
    </source>
</evidence>
<evidence type="ECO:0000256" key="7">
    <source>
        <dbReference type="ARBA" id="ARBA00012964"/>
    </source>
</evidence>
<comment type="catalytic activity">
    <reaction evidence="1">
        <text>a 2'-deoxyribonucleoside 5'-phosphate + H2O = a 2'-deoxyribonucleoside + phosphate</text>
        <dbReference type="Rhea" id="RHEA:36167"/>
        <dbReference type="ChEBI" id="CHEBI:15377"/>
        <dbReference type="ChEBI" id="CHEBI:18274"/>
        <dbReference type="ChEBI" id="CHEBI:43474"/>
        <dbReference type="ChEBI" id="CHEBI:65317"/>
        <dbReference type="EC" id="3.1.3.89"/>
    </reaction>
</comment>
<protein>
    <recommendedName>
        <fullName evidence="7">5'-deoxynucleotidase</fullName>
        <ecNumber evidence="7">3.1.3.89</ecNumber>
    </recommendedName>
</protein>
<keyword evidence="8" id="KW-0479">Metal-binding</keyword>
<evidence type="ECO:0000256" key="3">
    <source>
        <dbReference type="ARBA" id="ARBA00001941"/>
    </source>
</evidence>
<evidence type="ECO:0000313" key="11">
    <source>
        <dbReference type="EMBL" id="GAB1319465.1"/>
    </source>
</evidence>
<proteinExistence type="inferred from homology"/>
<keyword evidence="12" id="KW-1185">Reference proteome</keyword>
<dbReference type="EMBL" id="BAAFSV010000005">
    <property type="protein sequence ID" value="GAB1319465.1"/>
    <property type="molecule type" value="Genomic_DNA"/>
</dbReference>
<keyword evidence="9" id="KW-0378">Hydrolase</keyword>
<sequence length="278" mass="30939">MSPSALENGAHTNGPTKPAIVLHDVATVPNPNPTITGPWTVDKVLDTIPGGKPAEGTSSPVPYFHILERLKTTKREGWRRFGIDRGESISDHMYRMAMISMLTPPALAAKLDVPKCTKMCLIHDMAEAIVGDITPVDGIPKPEKSRREASTIDYMTQSLLGKVDGGKAGAEIRAIWQEYEDSETLESLYVHDIDKMELLLQMVEYEKRGKGRLDLGEFAYVKTKIVLDEVKEWAEELMKEREEFWAGQSHVKGEAGVDGGVAPEKRAMQDAYYTKERP</sequence>
<dbReference type="SUPFAM" id="SSF109604">
    <property type="entry name" value="HD-domain/PDEase-like"/>
    <property type="match status" value="1"/>
</dbReference>
<comment type="subunit">
    <text evidence="6">Homodimer.</text>
</comment>
<dbReference type="PANTHER" id="PTHR11845:SF13">
    <property type="entry name" value="5'-DEOXYNUCLEOTIDASE HDDC2"/>
    <property type="match status" value="1"/>
</dbReference>
<dbReference type="RefSeq" id="XP_070921195.1">
    <property type="nucleotide sequence ID" value="XM_071065094.1"/>
</dbReference>
<organism evidence="11 12">
    <name type="scientific">Madurella fahalii</name>
    <dbReference type="NCBI Taxonomy" id="1157608"/>
    <lineage>
        <taxon>Eukaryota</taxon>
        <taxon>Fungi</taxon>
        <taxon>Dikarya</taxon>
        <taxon>Ascomycota</taxon>
        <taxon>Pezizomycotina</taxon>
        <taxon>Sordariomycetes</taxon>
        <taxon>Sordariomycetidae</taxon>
        <taxon>Sordariales</taxon>
        <taxon>Sordariales incertae sedis</taxon>
        <taxon>Madurella</taxon>
    </lineage>
</organism>
<feature type="domain" description="HD/PDEase" evidence="10">
    <location>
        <begin position="85"/>
        <end position="208"/>
    </location>
</feature>
<dbReference type="InterPro" id="IPR006674">
    <property type="entry name" value="HD_domain"/>
</dbReference>
<gene>
    <name evidence="11" type="ORF">MFIFM68171_09675</name>
</gene>